<feature type="domain" description="Exonuclease" evidence="4">
    <location>
        <begin position="10"/>
        <end position="192"/>
    </location>
</feature>
<dbReference type="SMART" id="SM00479">
    <property type="entry name" value="EXOIII"/>
    <property type="match status" value="1"/>
</dbReference>
<dbReference type="Pfam" id="PF00929">
    <property type="entry name" value="RNase_T"/>
    <property type="match status" value="1"/>
</dbReference>
<evidence type="ECO:0000313" key="6">
    <source>
        <dbReference type="Proteomes" id="UP000824118"/>
    </source>
</evidence>
<organism evidence="5 6">
    <name type="scientific">Candidatus Limousia pullorum</name>
    <dbReference type="NCBI Taxonomy" id="2840860"/>
    <lineage>
        <taxon>Bacteria</taxon>
        <taxon>Bacillati</taxon>
        <taxon>Bacillota</taxon>
        <taxon>Clostridia</taxon>
        <taxon>Eubacteriales</taxon>
        <taxon>Oscillospiraceae</taxon>
        <taxon>Oscillospiraceae incertae sedis</taxon>
        <taxon>Candidatus Limousia</taxon>
    </lineage>
</organism>
<dbReference type="GO" id="GO:0003676">
    <property type="term" value="F:nucleic acid binding"/>
    <property type="evidence" value="ECO:0007669"/>
    <property type="project" value="InterPro"/>
</dbReference>
<reference evidence="5" key="2">
    <citation type="journal article" date="2021" name="PeerJ">
        <title>Extensive microbial diversity within the chicken gut microbiome revealed by metagenomics and culture.</title>
        <authorList>
            <person name="Gilroy R."/>
            <person name="Ravi A."/>
            <person name="Getino M."/>
            <person name="Pursley I."/>
            <person name="Horton D.L."/>
            <person name="Alikhan N.F."/>
            <person name="Baker D."/>
            <person name="Gharbi K."/>
            <person name="Hall N."/>
            <person name="Watson M."/>
            <person name="Adriaenssens E.M."/>
            <person name="Foster-Nyarko E."/>
            <person name="Jarju S."/>
            <person name="Secka A."/>
            <person name="Antonio M."/>
            <person name="Oren A."/>
            <person name="Chaudhuri R.R."/>
            <person name="La Ragione R."/>
            <person name="Hildebrand F."/>
            <person name="Pallen M.J."/>
        </authorList>
    </citation>
    <scope>NUCLEOTIDE SEQUENCE</scope>
    <source>
        <strain evidence="5">ChiGjej1B1-1684</strain>
    </source>
</reference>
<keyword evidence="2" id="KW-0378">Hydrolase</keyword>
<dbReference type="InterPro" id="IPR013520">
    <property type="entry name" value="Ribonucl_H"/>
</dbReference>
<dbReference type="PANTHER" id="PTHR23044:SF61">
    <property type="entry name" value="3'-5' EXORIBONUCLEASE 1-RELATED"/>
    <property type="match status" value="1"/>
</dbReference>
<dbReference type="InterPro" id="IPR036397">
    <property type="entry name" value="RNaseH_sf"/>
</dbReference>
<reference evidence="5" key="1">
    <citation type="submission" date="2020-10" db="EMBL/GenBank/DDBJ databases">
        <authorList>
            <person name="Gilroy R."/>
        </authorList>
    </citation>
    <scope>NUCLEOTIDE SEQUENCE</scope>
    <source>
        <strain evidence="5">ChiGjej1B1-1684</strain>
    </source>
</reference>
<dbReference type="EMBL" id="DVNG01000069">
    <property type="protein sequence ID" value="HIU50345.1"/>
    <property type="molecule type" value="Genomic_DNA"/>
</dbReference>
<dbReference type="CDD" id="cd06133">
    <property type="entry name" value="ERI-1_3'hExo_like"/>
    <property type="match status" value="1"/>
</dbReference>
<dbReference type="Proteomes" id="UP000824118">
    <property type="component" value="Unassembled WGS sequence"/>
</dbReference>
<comment type="caution">
    <text evidence="5">The sequence shown here is derived from an EMBL/GenBank/DDBJ whole genome shotgun (WGS) entry which is preliminary data.</text>
</comment>
<dbReference type="AlphaFoldDB" id="A0A9D1S830"/>
<dbReference type="InterPro" id="IPR012337">
    <property type="entry name" value="RNaseH-like_sf"/>
</dbReference>
<sequence length="311" mass="35804">MSENNYVKDFIVILDLEWNSGFCRTLKRNFNEIIEIGAVKLDSNLETVDTFSEIVMQKFNMKFNPWVQELTHISQWELNSAKENFKTVYKKFGAFLGDAVLMTWGSTDLSVLSENCRVHFGTAKPLFVKKYCNLQTYCAKALNMYDASKQMGLSAACEHMGIEIPEIPLHRAVNDAEVSAMCLKAVYNRDVLDSQTAVTDDEFFRRMSFKPKYLRDLDNPLVDKSLIEMDCPVCGKKMTRTSDLKFHNRGFRADFSCDSCGEKRTAMFVYKLCFDGVKFKKKFLKPAPVNEEEPQTERKMKLAATKLYQES</sequence>
<name>A0A9D1S830_9FIRM</name>
<dbReference type="PANTHER" id="PTHR23044">
    <property type="entry name" value="3'-5' EXONUCLEASE ERI1-RELATED"/>
    <property type="match status" value="1"/>
</dbReference>
<dbReference type="SUPFAM" id="SSF53098">
    <property type="entry name" value="Ribonuclease H-like"/>
    <property type="match status" value="1"/>
</dbReference>
<keyword evidence="3 5" id="KW-0269">Exonuclease</keyword>
<protein>
    <submittedName>
        <fullName evidence="5">Exonuclease domain-containing protein</fullName>
    </submittedName>
</protein>
<accession>A0A9D1S830</accession>
<dbReference type="Gene3D" id="3.30.420.10">
    <property type="entry name" value="Ribonuclease H-like superfamily/Ribonuclease H"/>
    <property type="match status" value="1"/>
</dbReference>
<keyword evidence="1" id="KW-0540">Nuclease</keyword>
<evidence type="ECO:0000256" key="2">
    <source>
        <dbReference type="ARBA" id="ARBA00022801"/>
    </source>
</evidence>
<evidence type="ECO:0000256" key="3">
    <source>
        <dbReference type="ARBA" id="ARBA00022839"/>
    </source>
</evidence>
<evidence type="ECO:0000256" key="1">
    <source>
        <dbReference type="ARBA" id="ARBA00022722"/>
    </source>
</evidence>
<evidence type="ECO:0000259" key="4">
    <source>
        <dbReference type="SMART" id="SM00479"/>
    </source>
</evidence>
<dbReference type="GO" id="GO:0000175">
    <property type="term" value="F:3'-5'-RNA exonuclease activity"/>
    <property type="evidence" value="ECO:0007669"/>
    <property type="project" value="InterPro"/>
</dbReference>
<dbReference type="InterPro" id="IPR051274">
    <property type="entry name" value="3-5_Exoribonuclease"/>
</dbReference>
<dbReference type="InterPro" id="IPR047201">
    <property type="entry name" value="ERI-1_3'hExo-like"/>
</dbReference>
<gene>
    <name evidence="5" type="ORF">IAD22_04965</name>
</gene>
<evidence type="ECO:0000313" key="5">
    <source>
        <dbReference type="EMBL" id="HIU50345.1"/>
    </source>
</evidence>
<proteinExistence type="predicted"/>